<evidence type="ECO:0000259" key="4">
    <source>
        <dbReference type="Pfam" id="PF00534"/>
    </source>
</evidence>
<proteinExistence type="inferred from homology"/>
<dbReference type="PANTHER" id="PTHR43179:SF12">
    <property type="entry name" value="GALACTOFURANOSYLTRANSFERASE GLFT2"/>
    <property type="match status" value="1"/>
</dbReference>
<dbReference type="InterPro" id="IPR029044">
    <property type="entry name" value="Nucleotide-diphossugar_trans"/>
</dbReference>
<dbReference type="InterPro" id="IPR001173">
    <property type="entry name" value="Glyco_trans_2-like"/>
</dbReference>
<keyword evidence="7" id="KW-1185">Reference proteome</keyword>
<gene>
    <name evidence="6" type="ORF">L2A60_04645</name>
</gene>
<comment type="caution">
    <text evidence="6">The sequence shown here is derived from an EMBL/GenBank/DDBJ whole genome shotgun (WGS) entry which is preliminary data.</text>
</comment>
<dbReference type="Gene3D" id="3.90.550.10">
    <property type="entry name" value="Spore Coat Polysaccharide Biosynthesis Protein SpsA, Chain A"/>
    <property type="match status" value="1"/>
</dbReference>
<dbReference type="Pfam" id="PF00535">
    <property type="entry name" value="Glycos_transf_2"/>
    <property type="match status" value="1"/>
</dbReference>
<evidence type="ECO:0000259" key="5">
    <source>
        <dbReference type="Pfam" id="PF00535"/>
    </source>
</evidence>
<dbReference type="Pfam" id="PF00534">
    <property type="entry name" value="Glycos_transf_1"/>
    <property type="match status" value="1"/>
</dbReference>
<protein>
    <submittedName>
        <fullName evidence="6">Glycosyltransferase</fullName>
        <ecNumber evidence="6">2.4.-.-</ecNumber>
    </submittedName>
</protein>
<dbReference type="RefSeq" id="WP_235703206.1">
    <property type="nucleotide sequence ID" value="NZ_JAKGBZ010000006.1"/>
</dbReference>
<keyword evidence="3 6" id="KW-0808">Transferase</keyword>
<sequence>MTADPVRQRRDREAADAWSRGRIALDAGDFPRARFWLERACRIAPDDPRPRFDLALVLAALGDSKAGDELEAIAAGYDCSAAWIALARVSQRDGDRARAARALDAMLGRYEIPPDATFGRLAGEIARSNGMQGWCGIAAGERLRIEAPRSVVHEEASRLDVTSDGSRLLGSPIDLASLRRIDGIVEADGAGMSGWAINWAAPSRSPVLVLVDSAGRWRNIRPRRMLEPAVQAPFLPRHGFRIGARTLRGLTPPFRVQTAHGTPLYGSPIDPQLVAGLEPVATRPVRRSLPPRARLCVVMPVYRDTGTTEAALNSLHASLDEPVPVIVVDDASPEPGLKRFLDEERRLGRIILVRHRVNRGFPCAANAGMRAARRRFGACDILLLNADILLPAGAPARLHAALYAGPDIASATPLSNEATILSYPSRGGGNPAPDPAEVATIDRLAWRANRDAAIDIPTAIGFCMAIRHDSLAATGLFREDIFAQGYGEENDWCRRAAGLGFRHVGVPGVFVAHRGGASFGPAGAALCARNLALLERLHPGYHALIEAHHQSDPLRDSRRRLDHARFRIGRVRNGAVALVSHDHGGGIARVVEARMAELRAEGLRPILVQPDFSTTEERESGIGAARVTDGHSNEFPNLTYRLPREIDRLVALLKAERVKHVEFHHTLGHHPLIRSLPERLAVPAEHVIHDYSVFCKRVNLIGPRRRYCGEPDVDGCVACIEEAGSELTDPIAPADLVARSGAELHAARRVVAPSQDAARRLRRHFPGIAVAVTGWEDDLVSVALKPPPVGVGHRLIAVVGGIGPAKGYDVLLDCARDAAARDLALSFVVIGASEDDAPLIETDRIIITGPYQEGEAGDLIRRSGAHLAFLPSIWPETWCFALSEAWRGGLYAVTFDLGAQAERIRATGRGLVLPLGMPVQRINDALLAWRPDLGDLNNRSPMPNLRAIAQY</sequence>
<evidence type="ECO:0000256" key="2">
    <source>
        <dbReference type="ARBA" id="ARBA00022676"/>
    </source>
</evidence>
<name>A0ABS9DXC7_9PROT</name>
<dbReference type="InterPro" id="IPR001296">
    <property type="entry name" value="Glyco_trans_1"/>
</dbReference>
<dbReference type="Gene3D" id="3.40.50.2000">
    <property type="entry name" value="Glycogen Phosphorylase B"/>
    <property type="match status" value="2"/>
</dbReference>
<dbReference type="EC" id="2.4.-.-" evidence="6"/>
<dbReference type="InterPro" id="IPR011990">
    <property type="entry name" value="TPR-like_helical_dom_sf"/>
</dbReference>
<dbReference type="SUPFAM" id="SSF48452">
    <property type="entry name" value="TPR-like"/>
    <property type="match status" value="1"/>
</dbReference>
<feature type="domain" description="Glycosyltransferase 2-like" evidence="5">
    <location>
        <begin position="296"/>
        <end position="439"/>
    </location>
</feature>
<keyword evidence="2 6" id="KW-0328">Glycosyltransferase</keyword>
<dbReference type="GO" id="GO:0016757">
    <property type="term" value="F:glycosyltransferase activity"/>
    <property type="evidence" value="ECO:0007669"/>
    <property type="project" value="UniProtKB-KW"/>
</dbReference>
<reference evidence="6 7" key="1">
    <citation type="submission" date="2022-01" db="EMBL/GenBank/DDBJ databases">
        <authorList>
            <person name="Won M."/>
            <person name="Kim S.-J."/>
            <person name="Kwon S.-W."/>
        </authorList>
    </citation>
    <scope>NUCLEOTIDE SEQUENCE [LARGE SCALE GENOMIC DNA]</scope>
    <source>
        <strain evidence="6 7">KCTC 23505</strain>
    </source>
</reference>
<dbReference type="SUPFAM" id="SSF53756">
    <property type="entry name" value="UDP-Glycosyltransferase/glycogen phosphorylase"/>
    <property type="match status" value="1"/>
</dbReference>
<evidence type="ECO:0000256" key="3">
    <source>
        <dbReference type="ARBA" id="ARBA00022679"/>
    </source>
</evidence>
<evidence type="ECO:0000256" key="1">
    <source>
        <dbReference type="ARBA" id="ARBA00006739"/>
    </source>
</evidence>
<dbReference type="SUPFAM" id="SSF53448">
    <property type="entry name" value="Nucleotide-diphospho-sugar transferases"/>
    <property type="match status" value="1"/>
</dbReference>
<comment type="similarity">
    <text evidence="1">Belongs to the glycosyltransferase 2 family.</text>
</comment>
<accession>A0ABS9DXC7</accession>
<dbReference type="Proteomes" id="UP001521209">
    <property type="component" value="Unassembled WGS sequence"/>
</dbReference>
<evidence type="ECO:0000313" key="6">
    <source>
        <dbReference type="EMBL" id="MCF3945974.1"/>
    </source>
</evidence>
<dbReference type="EMBL" id="JAKGBZ010000006">
    <property type="protein sequence ID" value="MCF3945974.1"/>
    <property type="molecule type" value="Genomic_DNA"/>
</dbReference>
<dbReference type="Gene3D" id="1.25.40.10">
    <property type="entry name" value="Tetratricopeptide repeat domain"/>
    <property type="match status" value="1"/>
</dbReference>
<evidence type="ECO:0000313" key="7">
    <source>
        <dbReference type="Proteomes" id="UP001521209"/>
    </source>
</evidence>
<organism evidence="6 7">
    <name type="scientific">Acidiphilium iwatense</name>
    <dbReference type="NCBI Taxonomy" id="768198"/>
    <lineage>
        <taxon>Bacteria</taxon>
        <taxon>Pseudomonadati</taxon>
        <taxon>Pseudomonadota</taxon>
        <taxon>Alphaproteobacteria</taxon>
        <taxon>Acetobacterales</taxon>
        <taxon>Acidocellaceae</taxon>
        <taxon>Acidiphilium</taxon>
    </lineage>
</organism>
<feature type="domain" description="Glycosyl transferase family 1" evidence="4">
    <location>
        <begin position="793"/>
        <end position="925"/>
    </location>
</feature>
<dbReference type="PANTHER" id="PTHR43179">
    <property type="entry name" value="RHAMNOSYLTRANSFERASE WBBL"/>
    <property type="match status" value="1"/>
</dbReference>